<reference evidence="2 3" key="1">
    <citation type="submission" date="2017-11" db="EMBL/GenBank/DDBJ databases">
        <title>Complete genome sequence of Spiroplasma clarkii CN-5 (DSM 19994).</title>
        <authorList>
            <person name="Tsai Y.-M."/>
            <person name="Chang A."/>
            <person name="Lo W.-S."/>
            <person name="Kuo C.-H."/>
        </authorList>
    </citation>
    <scope>NUCLEOTIDE SEQUENCE [LARGE SCALE GENOMIC DNA]</scope>
    <source>
        <strain evidence="2 3">CN-5</strain>
    </source>
</reference>
<feature type="signal peptide" evidence="1">
    <location>
        <begin position="1"/>
        <end position="22"/>
    </location>
</feature>
<dbReference type="NCBIfam" id="NF045726">
    <property type="entry name" value="XXplasma_LP"/>
    <property type="match status" value="1"/>
</dbReference>
<evidence type="ECO:0008006" key="4">
    <source>
        <dbReference type="Google" id="ProtNLM"/>
    </source>
</evidence>
<gene>
    <name evidence="2" type="ORF">SCLAR_v1c11400</name>
</gene>
<evidence type="ECO:0000256" key="1">
    <source>
        <dbReference type="SAM" id="SignalP"/>
    </source>
</evidence>
<dbReference type="KEGG" id="scla:SCLARK_001628"/>
<dbReference type="InterPro" id="IPR054816">
    <property type="entry name" value="Lipoprotein_mollicutes-type_CS"/>
</dbReference>
<proteinExistence type="predicted"/>
<keyword evidence="1" id="KW-0732">Signal</keyword>
<dbReference type="NCBIfam" id="NF038029">
    <property type="entry name" value="LP_plasma"/>
    <property type="match status" value="1"/>
</dbReference>
<keyword evidence="3" id="KW-1185">Reference proteome</keyword>
<evidence type="ECO:0000313" key="3">
    <source>
        <dbReference type="Proteomes" id="UP000231179"/>
    </source>
</evidence>
<feature type="chain" id="PRO_5011987857" description="Spiralin" evidence="1">
    <location>
        <begin position="23"/>
        <end position="300"/>
    </location>
</feature>
<name>A0A1Y0L263_9MOLU</name>
<accession>A0A1Y0L263</accession>
<dbReference type="Proteomes" id="UP000231179">
    <property type="component" value="Chromosome"/>
</dbReference>
<dbReference type="EMBL" id="CP024870">
    <property type="protein sequence ID" value="ATX71440.1"/>
    <property type="molecule type" value="Genomic_DNA"/>
</dbReference>
<dbReference type="AlphaFoldDB" id="A0A1Y0L263"/>
<dbReference type="PROSITE" id="PS51257">
    <property type="entry name" value="PROKAR_LIPOPROTEIN"/>
    <property type="match status" value="1"/>
</dbReference>
<protein>
    <recommendedName>
        <fullName evidence="4">Spiralin</fullName>
    </recommendedName>
</protein>
<dbReference type="RefSeq" id="WP_100254973.1">
    <property type="nucleotide sequence ID" value="NZ_CP015819.1"/>
</dbReference>
<evidence type="ECO:0000313" key="2">
    <source>
        <dbReference type="EMBL" id="ATX71440.1"/>
    </source>
</evidence>
<organism evidence="2 3">
    <name type="scientific">Spiroplasma clarkii</name>
    <dbReference type="NCBI Taxonomy" id="2139"/>
    <lineage>
        <taxon>Bacteria</taxon>
        <taxon>Bacillati</taxon>
        <taxon>Mycoplasmatota</taxon>
        <taxon>Mollicutes</taxon>
        <taxon>Entomoplasmatales</taxon>
        <taxon>Spiroplasmataceae</taxon>
        <taxon>Spiroplasma</taxon>
    </lineage>
</organism>
<sequence>MKKLLGLLAATGLVASTGSVVVACGENTPDVVTIDLDLTSNTVTLDISTAVDAGENEKEVTIVNFADLGELNIAQANPAVVLVNQVKVSEEGKFTLIAVQEGNTVVTITSDIEDVESVEITVNVIDSSKEQISSESIEAAVKAELEGEDEFADLTLLNAALAAIEIDGVTSLVAVADTTPGNAIVTITVASTHTLVGSTTFTLEGVLEVTEPSNKIEISSEDISAEVVGQIDGAKFATIELLNEELASITIDGVESLIAVEDEISGDAIVTITIDEENYVLVGALTFTLEGVLDTDIEAD</sequence>